<dbReference type="AlphaFoldDB" id="A0AA87SYU5"/>
<protein>
    <submittedName>
        <fullName evidence="2">Uncharacterized protein</fullName>
    </submittedName>
</protein>
<dbReference type="Proteomes" id="UP000001343">
    <property type="component" value="Unassembled WGS sequence"/>
</dbReference>
<reference evidence="2 3" key="1">
    <citation type="journal article" date="2014" name="Int. J. Syst. Evol. Microbiol.">
        <title>Leptospira mayottensis sp. nov., a pathogenic species of the genus Leptospira isolated from humans.</title>
        <authorList>
            <person name="Bourhy P."/>
            <person name="Collet L."/>
            <person name="Brisse S."/>
            <person name="Picardeau M."/>
        </authorList>
    </citation>
    <scope>NUCLEOTIDE SEQUENCE [LARGE SCALE GENOMIC DNA]</scope>
    <source>
        <strain evidence="2 3">200901122</strain>
    </source>
</reference>
<gene>
    <name evidence="2" type="ORF">LEP1GSC125_4060</name>
</gene>
<organism evidence="2 3">
    <name type="scientific">Leptospira mayottensis 200901122</name>
    <dbReference type="NCBI Taxonomy" id="1193010"/>
    <lineage>
        <taxon>Bacteria</taxon>
        <taxon>Pseudomonadati</taxon>
        <taxon>Spirochaetota</taxon>
        <taxon>Spirochaetia</taxon>
        <taxon>Leptospirales</taxon>
        <taxon>Leptospiraceae</taxon>
        <taxon>Leptospira</taxon>
    </lineage>
</organism>
<comment type="caution">
    <text evidence="2">The sequence shown here is derived from an EMBL/GenBank/DDBJ whole genome shotgun (WGS) entry which is preliminary data.</text>
</comment>
<sequence>MEKYSSISVSRYIGKCIFFFIFYKEDAFFTFREIVMFFHFLIFGSILFLPIY</sequence>
<evidence type="ECO:0000313" key="2">
    <source>
        <dbReference type="EMBL" id="EKS01731.1"/>
    </source>
</evidence>
<name>A0AA87SYU5_9LEPT</name>
<feature type="transmembrane region" description="Helical" evidence="1">
    <location>
        <begin position="34"/>
        <end position="51"/>
    </location>
</feature>
<proteinExistence type="predicted"/>
<keyword evidence="1" id="KW-0472">Membrane</keyword>
<accession>A0AA87SYU5</accession>
<keyword evidence="1" id="KW-0812">Transmembrane</keyword>
<dbReference type="EMBL" id="AKWM02000007">
    <property type="protein sequence ID" value="EKS01731.1"/>
    <property type="molecule type" value="Genomic_DNA"/>
</dbReference>
<keyword evidence="1" id="KW-1133">Transmembrane helix</keyword>
<evidence type="ECO:0000256" key="1">
    <source>
        <dbReference type="SAM" id="Phobius"/>
    </source>
</evidence>
<evidence type="ECO:0000313" key="3">
    <source>
        <dbReference type="Proteomes" id="UP000001343"/>
    </source>
</evidence>